<name>A0A3L7JN70_9BACI</name>
<reference evidence="1 2" key="1">
    <citation type="submission" date="2018-10" db="EMBL/GenBank/DDBJ databases">
        <title>Falsibacillus sp. genome draft.</title>
        <authorList>
            <person name="Shi S."/>
        </authorList>
    </citation>
    <scope>NUCLEOTIDE SEQUENCE [LARGE SCALE GENOMIC DNA]</scope>
    <source>
        <strain evidence="1 2">GY 10110</strain>
    </source>
</reference>
<accession>A0A3L7JN70</accession>
<dbReference type="EMBL" id="RCVZ01000020">
    <property type="protein sequence ID" value="RLQ91794.1"/>
    <property type="molecule type" value="Genomic_DNA"/>
</dbReference>
<dbReference type="Proteomes" id="UP000276770">
    <property type="component" value="Unassembled WGS sequence"/>
</dbReference>
<proteinExistence type="predicted"/>
<organism evidence="1 2">
    <name type="scientific">Falsibacillus albus</name>
    <dbReference type="NCBI Taxonomy" id="2478915"/>
    <lineage>
        <taxon>Bacteria</taxon>
        <taxon>Bacillati</taxon>
        <taxon>Bacillota</taxon>
        <taxon>Bacilli</taxon>
        <taxon>Bacillales</taxon>
        <taxon>Bacillaceae</taxon>
        <taxon>Falsibacillus</taxon>
    </lineage>
</organism>
<gene>
    <name evidence="1" type="ORF">D9X91_20285</name>
</gene>
<dbReference type="AlphaFoldDB" id="A0A3L7JN70"/>
<comment type="caution">
    <text evidence="1">The sequence shown here is derived from an EMBL/GenBank/DDBJ whole genome shotgun (WGS) entry which is preliminary data.</text>
</comment>
<keyword evidence="2" id="KW-1185">Reference proteome</keyword>
<evidence type="ECO:0000313" key="2">
    <source>
        <dbReference type="Proteomes" id="UP000276770"/>
    </source>
</evidence>
<sequence>MLAHDVPNLIEHPPILSSLRCGVSPGPLFPPESRTFRSNQHQMMSYLKKLLKATIFEKRAFQKEPDVLTVFPTFPSF</sequence>
<protein>
    <submittedName>
        <fullName evidence="1">Uncharacterized protein</fullName>
    </submittedName>
</protein>
<evidence type="ECO:0000313" key="1">
    <source>
        <dbReference type="EMBL" id="RLQ91794.1"/>
    </source>
</evidence>